<dbReference type="SFLD" id="SFLDG01168">
    <property type="entry name" value="Ferric_reductase_subgroup_(FRE"/>
    <property type="match status" value="1"/>
</dbReference>
<dbReference type="SUPFAM" id="SSF63380">
    <property type="entry name" value="Riboflavin synthase domain-like"/>
    <property type="match status" value="1"/>
</dbReference>
<evidence type="ECO:0000256" key="2">
    <source>
        <dbReference type="ARBA" id="ARBA00022692"/>
    </source>
</evidence>
<dbReference type="PANTHER" id="PTHR11972:SF69">
    <property type="entry name" value="FERRIC REDUCTION OXIDASE 6-RELATED"/>
    <property type="match status" value="1"/>
</dbReference>
<dbReference type="GO" id="GO:0016491">
    <property type="term" value="F:oxidoreductase activity"/>
    <property type="evidence" value="ECO:0007669"/>
    <property type="project" value="UniProtKB-KW"/>
</dbReference>
<dbReference type="RefSeq" id="XP_013752599.1">
    <property type="nucleotide sequence ID" value="XM_013897145.1"/>
</dbReference>
<dbReference type="eggNOG" id="KOG0039">
    <property type="taxonomic scope" value="Eukaryota"/>
</dbReference>
<dbReference type="SFLD" id="SFLDS00052">
    <property type="entry name" value="Ferric_Reductase_Domain"/>
    <property type="match status" value="1"/>
</dbReference>
<dbReference type="Pfam" id="PF08030">
    <property type="entry name" value="NAD_binding_6"/>
    <property type="match status" value="1"/>
</dbReference>
<dbReference type="CDD" id="cd06186">
    <property type="entry name" value="NOX_Duox_like_FAD_NADP"/>
    <property type="match status" value="1"/>
</dbReference>
<dbReference type="InterPro" id="IPR017938">
    <property type="entry name" value="Riboflavin_synthase-like_b-brl"/>
</dbReference>
<keyword evidence="2 6" id="KW-0812">Transmembrane</keyword>
<dbReference type="Pfam" id="PF01794">
    <property type="entry name" value="Ferric_reduct"/>
    <property type="match status" value="1"/>
</dbReference>
<feature type="transmembrane region" description="Helical" evidence="6">
    <location>
        <begin position="154"/>
        <end position="176"/>
    </location>
</feature>
<keyword evidence="4" id="KW-0560">Oxidoreductase</keyword>
<sequence length="502" mass="53562">MGASIKMDVGVAGLGVVVLWCVLAGVGAIRTKPSSFVRMLNVRRAEVVFGIGVLAYLALFAATATWVGVGDGHKVVSADKSSYLGPFVLGKLAKLCLALMYLPVLRYPGLDRWVAGRVLPFERRLKFHRVFGAVFLTVASAHGAWMAIRTKFGHFSVGGVSLAGAVALGLFAVMGVGALPTIRRHHFGVFRALHWLQVPAVIAALVHVPGIALYLAVPGSLWLALLLARTVRAWRGRRRAKLSVLPGEATEISLMWPHEWAAPRPGSYAFLRVGSVAWAAWHPFSVVDFEPSTRHVRFIVKVVHHTHAQSWTAKLHALAERGASPSIWIDGAYGELSLSHAALAQCSHVVLVAGGVGVTPMASILQHVADTEADSVQRVTFVWTSRSMADVCTPWIGSTLEHAGRVLGPRLTTSFFHSAPPPSRSISSSSSDSASSSSSAIATFEWTPGRPDLDQLLAEVQATGSPARAVLVAVCGPPSLCDAAIAAGTEHGFTVHVETFRF</sequence>
<dbReference type="GeneID" id="25569475"/>
<comment type="subcellular location">
    <subcellularLocation>
        <location evidence="1">Membrane</location>
        <topology evidence="1">Multi-pass membrane protein</topology>
    </subcellularLocation>
</comment>
<dbReference type="Pfam" id="PF08022">
    <property type="entry name" value="FAD_binding_8"/>
    <property type="match status" value="1"/>
</dbReference>
<dbReference type="STRING" id="461836.A0A0L0D2R5"/>
<dbReference type="EMBL" id="GL349537">
    <property type="protein sequence ID" value="KNC46475.1"/>
    <property type="molecule type" value="Genomic_DNA"/>
</dbReference>
<accession>A0A0L0D2R5</accession>
<feature type="domain" description="FAD-binding FR-type" evidence="7">
    <location>
        <begin position="229"/>
        <end position="339"/>
    </location>
</feature>
<feature type="transmembrane region" description="Helical" evidence="6">
    <location>
        <begin position="49"/>
        <end position="69"/>
    </location>
</feature>
<evidence type="ECO:0000256" key="4">
    <source>
        <dbReference type="ARBA" id="ARBA00023002"/>
    </source>
</evidence>
<dbReference type="InterPro" id="IPR017927">
    <property type="entry name" value="FAD-bd_FR_type"/>
</dbReference>
<evidence type="ECO:0000256" key="6">
    <source>
        <dbReference type="SAM" id="Phobius"/>
    </source>
</evidence>
<keyword evidence="3 6" id="KW-1133">Transmembrane helix</keyword>
<dbReference type="InterPro" id="IPR050369">
    <property type="entry name" value="RBOH/FRE"/>
</dbReference>
<dbReference type="PROSITE" id="PS51384">
    <property type="entry name" value="FAD_FR"/>
    <property type="match status" value="1"/>
</dbReference>
<protein>
    <recommendedName>
        <fullName evidence="7">FAD-binding FR-type domain-containing protein</fullName>
    </recommendedName>
</protein>
<dbReference type="InterPro" id="IPR013121">
    <property type="entry name" value="Fe_red_NAD-bd_6"/>
</dbReference>
<name>A0A0L0D2R5_THETB</name>
<evidence type="ECO:0000313" key="9">
    <source>
        <dbReference type="Proteomes" id="UP000054408"/>
    </source>
</evidence>
<dbReference type="OMA" id="GKNGWVF"/>
<feature type="transmembrane region" description="Helical" evidence="6">
    <location>
        <begin position="12"/>
        <end position="29"/>
    </location>
</feature>
<feature type="transmembrane region" description="Helical" evidence="6">
    <location>
        <begin position="130"/>
        <end position="148"/>
    </location>
</feature>
<dbReference type="Proteomes" id="UP000054408">
    <property type="component" value="Unassembled WGS sequence"/>
</dbReference>
<evidence type="ECO:0000259" key="7">
    <source>
        <dbReference type="PROSITE" id="PS51384"/>
    </source>
</evidence>
<dbReference type="InterPro" id="IPR039261">
    <property type="entry name" value="FNR_nucleotide-bd"/>
</dbReference>
<dbReference type="PANTHER" id="PTHR11972">
    <property type="entry name" value="NADPH OXIDASE"/>
    <property type="match status" value="1"/>
</dbReference>
<reference evidence="8 9" key="1">
    <citation type="submission" date="2010-05" db="EMBL/GenBank/DDBJ databases">
        <title>The Genome Sequence of Thecamonas trahens ATCC 50062.</title>
        <authorList>
            <consortium name="The Broad Institute Genome Sequencing Platform"/>
            <person name="Russ C."/>
            <person name="Cuomo C."/>
            <person name="Shea T."/>
            <person name="Young S.K."/>
            <person name="Zeng Q."/>
            <person name="Koehrsen M."/>
            <person name="Haas B."/>
            <person name="Borodovsky M."/>
            <person name="Guigo R."/>
            <person name="Alvarado L."/>
            <person name="Berlin A."/>
            <person name="Bochicchio J."/>
            <person name="Borenstein D."/>
            <person name="Chapman S."/>
            <person name="Chen Z."/>
            <person name="Freedman E."/>
            <person name="Gellesch M."/>
            <person name="Goldberg J."/>
            <person name="Griggs A."/>
            <person name="Gujja S."/>
            <person name="Heilman E."/>
            <person name="Heiman D."/>
            <person name="Hepburn T."/>
            <person name="Howarth C."/>
            <person name="Jen D."/>
            <person name="Larson L."/>
            <person name="Mehta T."/>
            <person name="Park D."/>
            <person name="Pearson M."/>
            <person name="Roberts A."/>
            <person name="Saif S."/>
            <person name="Shenoy N."/>
            <person name="Sisk P."/>
            <person name="Stolte C."/>
            <person name="Sykes S."/>
            <person name="Thomson T."/>
            <person name="Walk T."/>
            <person name="White J."/>
            <person name="Yandava C."/>
            <person name="Burger G."/>
            <person name="Gray M.W."/>
            <person name="Holland P.W.H."/>
            <person name="King N."/>
            <person name="Lang F.B.F."/>
            <person name="Roger A.J."/>
            <person name="Ruiz-Trillo I."/>
            <person name="Lander E."/>
            <person name="Nusbaum C."/>
        </authorList>
    </citation>
    <scope>NUCLEOTIDE SEQUENCE [LARGE SCALE GENOMIC DNA]</scope>
    <source>
        <strain evidence="8 9">ATCC 50062</strain>
    </source>
</reference>
<dbReference type="Gene3D" id="3.40.50.80">
    <property type="entry name" value="Nucleotide-binding domain of ferredoxin-NADP reductase (FNR) module"/>
    <property type="match status" value="1"/>
</dbReference>
<feature type="transmembrane region" description="Helical" evidence="6">
    <location>
        <begin position="89"/>
        <end position="109"/>
    </location>
</feature>
<dbReference type="AlphaFoldDB" id="A0A0L0D2R5"/>
<dbReference type="OrthoDB" id="167398at2759"/>
<keyword evidence="5 6" id="KW-0472">Membrane</keyword>
<gene>
    <name evidence="8" type="ORF">AMSG_11549</name>
</gene>
<dbReference type="InterPro" id="IPR013130">
    <property type="entry name" value="Fe3_Rdtase_TM_dom"/>
</dbReference>
<dbReference type="SUPFAM" id="SSF52343">
    <property type="entry name" value="Ferredoxin reductase-like, C-terminal NADP-linked domain"/>
    <property type="match status" value="1"/>
</dbReference>
<keyword evidence="9" id="KW-1185">Reference proteome</keyword>
<proteinExistence type="predicted"/>
<organism evidence="8 9">
    <name type="scientific">Thecamonas trahens ATCC 50062</name>
    <dbReference type="NCBI Taxonomy" id="461836"/>
    <lineage>
        <taxon>Eukaryota</taxon>
        <taxon>Apusozoa</taxon>
        <taxon>Apusomonadida</taxon>
        <taxon>Apusomonadidae</taxon>
        <taxon>Thecamonas</taxon>
    </lineage>
</organism>
<dbReference type="GO" id="GO:0005886">
    <property type="term" value="C:plasma membrane"/>
    <property type="evidence" value="ECO:0007669"/>
    <property type="project" value="TreeGrafter"/>
</dbReference>
<evidence type="ECO:0000256" key="5">
    <source>
        <dbReference type="ARBA" id="ARBA00023136"/>
    </source>
</evidence>
<evidence type="ECO:0000256" key="1">
    <source>
        <dbReference type="ARBA" id="ARBA00004141"/>
    </source>
</evidence>
<evidence type="ECO:0000313" key="8">
    <source>
        <dbReference type="EMBL" id="KNC46475.1"/>
    </source>
</evidence>
<dbReference type="InterPro" id="IPR013112">
    <property type="entry name" value="FAD-bd_8"/>
</dbReference>
<evidence type="ECO:0000256" key="3">
    <source>
        <dbReference type="ARBA" id="ARBA00022989"/>
    </source>
</evidence>